<protein>
    <submittedName>
        <fullName evidence="2">Uncharacterized protein</fullName>
    </submittedName>
</protein>
<gene>
    <name evidence="2" type="ORF">EVAR_64379_1</name>
</gene>
<evidence type="ECO:0000256" key="1">
    <source>
        <dbReference type="SAM" id="MobiDB-lite"/>
    </source>
</evidence>
<accession>A0A4C1SEK5</accession>
<evidence type="ECO:0000313" key="2">
    <source>
        <dbReference type="EMBL" id="GBP00589.1"/>
    </source>
</evidence>
<dbReference type="Proteomes" id="UP000299102">
    <property type="component" value="Unassembled WGS sequence"/>
</dbReference>
<evidence type="ECO:0000313" key="3">
    <source>
        <dbReference type="Proteomes" id="UP000299102"/>
    </source>
</evidence>
<organism evidence="2 3">
    <name type="scientific">Eumeta variegata</name>
    <name type="common">Bagworm moth</name>
    <name type="synonym">Eumeta japonica</name>
    <dbReference type="NCBI Taxonomy" id="151549"/>
    <lineage>
        <taxon>Eukaryota</taxon>
        <taxon>Metazoa</taxon>
        <taxon>Ecdysozoa</taxon>
        <taxon>Arthropoda</taxon>
        <taxon>Hexapoda</taxon>
        <taxon>Insecta</taxon>
        <taxon>Pterygota</taxon>
        <taxon>Neoptera</taxon>
        <taxon>Endopterygota</taxon>
        <taxon>Lepidoptera</taxon>
        <taxon>Glossata</taxon>
        <taxon>Ditrysia</taxon>
        <taxon>Tineoidea</taxon>
        <taxon>Psychidae</taxon>
        <taxon>Oiketicinae</taxon>
        <taxon>Eumeta</taxon>
    </lineage>
</organism>
<dbReference type="AlphaFoldDB" id="A0A4C1SEK5"/>
<comment type="caution">
    <text evidence="2">The sequence shown here is derived from an EMBL/GenBank/DDBJ whole genome shotgun (WGS) entry which is preliminary data.</text>
</comment>
<proteinExistence type="predicted"/>
<keyword evidence="3" id="KW-1185">Reference proteome</keyword>
<dbReference type="EMBL" id="BGZK01003376">
    <property type="protein sequence ID" value="GBP00589.1"/>
    <property type="molecule type" value="Genomic_DNA"/>
</dbReference>
<feature type="region of interest" description="Disordered" evidence="1">
    <location>
        <begin position="1"/>
        <end position="56"/>
    </location>
</feature>
<name>A0A4C1SEK5_EUMVA</name>
<sequence length="207" mass="22834">MDSNSAVVRLDDKPDKPFTLIGKEQTTQKKRSKTKAACSQTAMGVDPSPGASMSANGAPSLLSTHPGTREPVTTSAWYLPKNHPGSWWQTTAHSKSKVPYLLSHLNKTIDDPILRHCQKSVIRGANRLRDPSRLPVSEKSVKEDKPRYVVPVPSCRTTCYMSKSVPREDEAIAYGYTDECRADIRLCKLTPPPIGRVGIRPARVVGR</sequence>
<reference evidence="2 3" key="1">
    <citation type="journal article" date="2019" name="Commun. Biol.">
        <title>The bagworm genome reveals a unique fibroin gene that provides high tensile strength.</title>
        <authorList>
            <person name="Kono N."/>
            <person name="Nakamura H."/>
            <person name="Ohtoshi R."/>
            <person name="Tomita M."/>
            <person name="Numata K."/>
            <person name="Arakawa K."/>
        </authorList>
    </citation>
    <scope>NUCLEOTIDE SEQUENCE [LARGE SCALE GENOMIC DNA]</scope>
</reference>